<sequence length="144" mass="16596">MPSKQDVCVDENSLPDNFLSKDMEELVAAIKHNLHLKSKPSYNVYSKHRRMAPYAAPVRATCRKLNSPETAIDHYSSTCKYCIIRSKSTKKNSTQDPYEILNFLKKGILISEAVKRVQMDFESNRCKRTDFYELDDVEVNVESV</sequence>
<protein>
    <submittedName>
        <fullName evidence="1">Uncharacterized protein</fullName>
    </submittedName>
</protein>
<evidence type="ECO:0000313" key="1">
    <source>
        <dbReference type="EMBL" id="GIY98576.1"/>
    </source>
</evidence>
<evidence type="ECO:0000313" key="2">
    <source>
        <dbReference type="Proteomes" id="UP001054945"/>
    </source>
</evidence>
<proteinExistence type="predicted"/>
<reference evidence="1 2" key="1">
    <citation type="submission" date="2021-06" db="EMBL/GenBank/DDBJ databases">
        <title>Caerostris extrusa draft genome.</title>
        <authorList>
            <person name="Kono N."/>
            <person name="Arakawa K."/>
        </authorList>
    </citation>
    <scope>NUCLEOTIDE SEQUENCE [LARGE SCALE GENOMIC DNA]</scope>
</reference>
<gene>
    <name evidence="1" type="primary">AVEN_113878_1</name>
    <name evidence="1" type="ORF">CEXT_23241</name>
</gene>
<keyword evidence="2" id="KW-1185">Reference proteome</keyword>
<comment type="caution">
    <text evidence="1">The sequence shown here is derived from an EMBL/GenBank/DDBJ whole genome shotgun (WGS) entry which is preliminary data.</text>
</comment>
<dbReference type="AlphaFoldDB" id="A0AAV4XU53"/>
<dbReference type="Proteomes" id="UP001054945">
    <property type="component" value="Unassembled WGS sequence"/>
</dbReference>
<organism evidence="1 2">
    <name type="scientific">Caerostris extrusa</name>
    <name type="common">Bark spider</name>
    <name type="synonym">Caerostris bankana</name>
    <dbReference type="NCBI Taxonomy" id="172846"/>
    <lineage>
        <taxon>Eukaryota</taxon>
        <taxon>Metazoa</taxon>
        <taxon>Ecdysozoa</taxon>
        <taxon>Arthropoda</taxon>
        <taxon>Chelicerata</taxon>
        <taxon>Arachnida</taxon>
        <taxon>Araneae</taxon>
        <taxon>Araneomorphae</taxon>
        <taxon>Entelegynae</taxon>
        <taxon>Araneoidea</taxon>
        <taxon>Araneidae</taxon>
        <taxon>Caerostris</taxon>
    </lineage>
</organism>
<dbReference type="EMBL" id="BPLR01018311">
    <property type="protein sequence ID" value="GIY98576.1"/>
    <property type="molecule type" value="Genomic_DNA"/>
</dbReference>
<name>A0AAV4XU53_CAEEX</name>
<accession>A0AAV4XU53</accession>